<evidence type="ECO:0000313" key="1">
    <source>
        <dbReference type="EMBL" id="KAK3078065.1"/>
    </source>
</evidence>
<sequence>PSSLSIHTHHPQRGLMAAKKAPPWRQQRTWRQELGRGSVIVERTKQSCSCMSYRTWNES</sequence>
<reference evidence="1" key="1">
    <citation type="submission" date="2024-09" db="EMBL/GenBank/DDBJ databases">
        <title>Black Yeasts Isolated from many extreme environments.</title>
        <authorList>
            <person name="Coleine C."/>
            <person name="Stajich J.E."/>
            <person name="Selbmann L."/>
        </authorList>
    </citation>
    <scope>NUCLEOTIDE SEQUENCE</scope>
    <source>
        <strain evidence="1">CCFEE 5737</strain>
    </source>
</reference>
<comment type="caution">
    <text evidence="1">The sequence shown here is derived from an EMBL/GenBank/DDBJ whole genome shotgun (WGS) entry which is preliminary data.</text>
</comment>
<gene>
    <name evidence="1" type="ORF">LTS18_008527</name>
</gene>
<accession>A0ACC3DN93</accession>
<protein>
    <submittedName>
        <fullName evidence="1">Uncharacterized protein</fullName>
    </submittedName>
</protein>
<feature type="non-terminal residue" evidence="1">
    <location>
        <position position="1"/>
    </location>
</feature>
<keyword evidence="2" id="KW-1185">Reference proteome</keyword>
<dbReference type="Proteomes" id="UP001186974">
    <property type="component" value="Unassembled WGS sequence"/>
</dbReference>
<proteinExistence type="predicted"/>
<evidence type="ECO:0000313" key="2">
    <source>
        <dbReference type="Proteomes" id="UP001186974"/>
    </source>
</evidence>
<feature type="non-terminal residue" evidence="1">
    <location>
        <position position="59"/>
    </location>
</feature>
<dbReference type="EMBL" id="JAWDJW010002233">
    <property type="protein sequence ID" value="KAK3078065.1"/>
    <property type="molecule type" value="Genomic_DNA"/>
</dbReference>
<name>A0ACC3DN93_9PEZI</name>
<organism evidence="1 2">
    <name type="scientific">Coniosporium uncinatum</name>
    <dbReference type="NCBI Taxonomy" id="93489"/>
    <lineage>
        <taxon>Eukaryota</taxon>
        <taxon>Fungi</taxon>
        <taxon>Dikarya</taxon>
        <taxon>Ascomycota</taxon>
        <taxon>Pezizomycotina</taxon>
        <taxon>Dothideomycetes</taxon>
        <taxon>Dothideomycetes incertae sedis</taxon>
        <taxon>Coniosporium</taxon>
    </lineage>
</organism>